<comment type="similarity">
    <text evidence="1 9">Belongs to the alkaline phosphatase family.</text>
</comment>
<evidence type="ECO:0000313" key="12">
    <source>
        <dbReference type="Proteomes" id="UP000286678"/>
    </source>
</evidence>
<evidence type="ECO:0000256" key="9">
    <source>
        <dbReference type="RuleBase" id="RU003946"/>
    </source>
</evidence>
<keyword evidence="10" id="KW-0732">Signal</keyword>
<proteinExistence type="inferred from homology"/>
<name>A0A432XJT1_9GAMM</name>
<keyword evidence="12" id="KW-1185">Reference proteome</keyword>
<feature type="binding site" evidence="8">
    <location>
        <position position="148"/>
    </location>
    <ligand>
        <name>Mg(2+)</name>
        <dbReference type="ChEBI" id="CHEBI:18420"/>
    </ligand>
</feature>
<protein>
    <submittedName>
        <fullName evidence="11">Alkaline phosphatase</fullName>
    </submittedName>
</protein>
<evidence type="ECO:0000256" key="10">
    <source>
        <dbReference type="SAM" id="SignalP"/>
    </source>
</evidence>
<feature type="binding site" evidence="8">
    <location>
        <position position="320"/>
    </location>
    <ligand>
        <name>Zn(2+)</name>
        <dbReference type="ChEBI" id="CHEBI:29105"/>
        <label>2</label>
    </ligand>
</feature>
<evidence type="ECO:0000313" key="11">
    <source>
        <dbReference type="EMBL" id="RUO48847.1"/>
    </source>
</evidence>
<evidence type="ECO:0000256" key="7">
    <source>
        <dbReference type="PIRSR" id="PIRSR601952-1"/>
    </source>
</evidence>
<evidence type="ECO:0000256" key="6">
    <source>
        <dbReference type="ARBA" id="ARBA00022842"/>
    </source>
</evidence>
<dbReference type="PANTHER" id="PTHR11596:SF5">
    <property type="entry name" value="ALKALINE PHOSPHATASE"/>
    <property type="match status" value="1"/>
</dbReference>
<dbReference type="PANTHER" id="PTHR11596">
    <property type="entry name" value="ALKALINE PHOSPHATASE"/>
    <property type="match status" value="1"/>
</dbReference>
<feature type="binding site" evidence="8">
    <location>
        <position position="48"/>
    </location>
    <ligand>
        <name>Zn(2+)</name>
        <dbReference type="ChEBI" id="CHEBI:29105"/>
        <label>2</label>
    </ligand>
</feature>
<dbReference type="SUPFAM" id="SSF53649">
    <property type="entry name" value="Alkaline phosphatase-like"/>
    <property type="match status" value="1"/>
</dbReference>
<dbReference type="GO" id="GO:0046872">
    <property type="term" value="F:metal ion binding"/>
    <property type="evidence" value="ECO:0007669"/>
    <property type="project" value="UniProtKB-KW"/>
</dbReference>
<dbReference type="AlphaFoldDB" id="A0A432XJT1"/>
<dbReference type="InterPro" id="IPR017850">
    <property type="entry name" value="Alkaline_phosphatase_core_sf"/>
</dbReference>
<evidence type="ECO:0000256" key="8">
    <source>
        <dbReference type="PIRSR" id="PIRSR601952-2"/>
    </source>
</evidence>
<feature type="active site" description="Phosphoserine intermediate" evidence="7">
    <location>
        <position position="95"/>
    </location>
</feature>
<evidence type="ECO:0000256" key="1">
    <source>
        <dbReference type="ARBA" id="ARBA00005984"/>
    </source>
</evidence>
<feature type="binding site" evidence="8">
    <location>
        <position position="321"/>
    </location>
    <ligand>
        <name>Zn(2+)</name>
        <dbReference type="ChEBI" id="CHEBI:29105"/>
        <label>2</label>
    </ligand>
</feature>
<evidence type="ECO:0000256" key="2">
    <source>
        <dbReference type="ARBA" id="ARBA00022553"/>
    </source>
</evidence>
<dbReference type="Pfam" id="PF00245">
    <property type="entry name" value="Alk_phosphatase"/>
    <property type="match status" value="1"/>
</dbReference>
<evidence type="ECO:0000256" key="5">
    <source>
        <dbReference type="ARBA" id="ARBA00022833"/>
    </source>
</evidence>
<organism evidence="11 12">
    <name type="scientific">Pseudidiomarina aquimaris</name>
    <dbReference type="NCBI Taxonomy" id="641841"/>
    <lineage>
        <taxon>Bacteria</taxon>
        <taxon>Pseudomonadati</taxon>
        <taxon>Pseudomonadota</taxon>
        <taxon>Gammaproteobacteria</taxon>
        <taxon>Alteromonadales</taxon>
        <taxon>Idiomarinaceae</taxon>
        <taxon>Pseudidiomarina</taxon>
    </lineage>
</organism>
<keyword evidence="3 8" id="KW-0479">Metal-binding</keyword>
<dbReference type="Gene3D" id="3.40.720.10">
    <property type="entry name" value="Alkaline Phosphatase, subunit A"/>
    <property type="match status" value="1"/>
</dbReference>
<keyword evidence="5 8" id="KW-0862">Zinc</keyword>
<dbReference type="CDD" id="cd16012">
    <property type="entry name" value="ALP"/>
    <property type="match status" value="1"/>
</dbReference>
<feature type="binding site" evidence="8">
    <location>
        <position position="273"/>
    </location>
    <ligand>
        <name>Mg(2+)</name>
        <dbReference type="ChEBI" id="CHEBI:18420"/>
    </ligand>
</feature>
<feature type="signal peptide" evidence="10">
    <location>
        <begin position="1"/>
        <end position="19"/>
    </location>
</feature>
<gene>
    <name evidence="11" type="ORF">CWE21_05690</name>
</gene>
<reference evidence="12" key="1">
    <citation type="journal article" date="2018" name="Front. Microbiol.">
        <title>Genome-Based Analysis Reveals the Taxonomy and Diversity of the Family Idiomarinaceae.</title>
        <authorList>
            <person name="Liu Y."/>
            <person name="Lai Q."/>
            <person name="Shao Z."/>
        </authorList>
    </citation>
    <scope>NUCLEOTIDE SEQUENCE [LARGE SCALE GENOMIC DNA]</scope>
    <source>
        <strain evidence="12">SW15</strain>
    </source>
</reference>
<dbReference type="OrthoDB" id="9794455at2"/>
<dbReference type="InterPro" id="IPR018299">
    <property type="entry name" value="Alkaline_phosphatase_AS"/>
</dbReference>
<comment type="cofactor">
    <cofactor evidence="8">
        <name>Zn(2+)</name>
        <dbReference type="ChEBI" id="CHEBI:29105"/>
    </cofactor>
    <text evidence="8">Binds 2 Zn(2+) ions.</text>
</comment>
<keyword evidence="6 8" id="KW-0460">Magnesium</keyword>
<dbReference type="PROSITE" id="PS51257">
    <property type="entry name" value="PROKAR_LIPOPROTEIN"/>
    <property type="match status" value="1"/>
</dbReference>
<feature type="binding site" evidence="8">
    <location>
        <position position="48"/>
    </location>
    <ligand>
        <name>Mg(2+)</name>
        <dbReference type="ChEBI" id="CHEBI:18420"/>
    </ligand>
</feature>
<dbReference type="SMART" id="SM00098">
    <property type="entry name" value="alkPPc"/>
    <property type="match status" value="1"/>
</dbReference>
<feature type="chain" id="PRO_5019028254" evidence="10">
    <location>
        <begin position="20"/>
        <end position="457"/>
    </location>
</feature>
<sequence>MFRRTFVLSVLSLALAACSQTPTETSAPEEIAKVTSDRAPNIIYLIGDGTGFEFISAYRYAHSTLGQEPIETPFDDMLVGAATTYPDDDTWVTDSAASATALATGVKSYNGAIGVDADQHPQQTLMEKAREHGWLTGAVSTSQVTHATPASFFTHHPSRRMYNEIADSFASTKFGADNELWSFDVLLGGGMSYFKRDDKNWLPELQADGMTIVNDYQTLENTQQLPVLGLFAPVALPYAIDDQPRLAQLTENALRLLSAQQAQTQQPFALMIEGSKIDWCGHANDIACAVHEVADFAAALQVAKDFQAEHPNTLIVVTADHSTGGLTLGQGGEYAWYSERVMAIENSLEVLVGGLLERSRDQWRDYLEPRLNLPLSEAQWQQFLGLEMSGSEDRRDHEKRIQQALVKLISELTRTGWTTSGHTAVDVPIMASGPYAEQLRGYKDNTDIAKVLLQIVR</sequence>
<comment type="cofactor">
    <cofactor evidence="8">
        <name>Mg(2+)</name>
        <dbReference type="ChEBI" id="CHEBI:18420"/>
    </cofactor>
    <text evidence="8">Binds 1 Mg(2+) ion.</text>
</comment>
<evidence type="ECO:0000256" key="4">
    <source>
        <dbReference type="ARBA" id="ARBA00022801"/>
    </source>
</evidence>
<dbReference type="Gene3D" id="1.10.60.40">
    <property type="match status" value="1"/>
</dbReference>
<dbReference type="Proteomes" id="UP000286678">
    <property type="component" value="Unassembled WGS sequence"/>
</dbReference>
<dbReference type="InterPro" id="IPR001952">
    <property type="entry name" value="Alkaline_phosphatase"/>
</dbReference>
<dbReference type="EMBL" id="PIPT01000003">
    <property type="protein sequence ID" value="RUO48847.1"/>
    <property type="molecule type" value="Genomic_DNA"/>
</dbReference>
<comment type="caution">
    <text evidence="11">The sequence shown here is derived from an EMBL/GenBank/DDBJ whole genome shotgun (WGS) entry which is preliminary data.</text>
</comment>
<keyword evidence="4" id="KW-0378">Hydrolase</keyword>
<accession>A0A432XJT1</accession>
<dbReference type="GO" id="GO:0004035">
    <property type="term" value="F:alkaline phosphatase activity"/>
    <property type="evidence" value="ECO:0007669"/>
    <property type="project" value="TreeGrafter"/>
</dbReference>
<dbReference type="PROSITE" id="PS00123">
    <property type="entry name" value="ALKALINE_PHOSPHATASE"/>
    <property type="match status" value="1"/>
</dbReference>
<dbReference type="RefSeq" id="WP_126833478.1">
    <property type="nucleotide sequence ID" value="NZ_PIPT01000003.1"/>
</dbReference>
<feature type="binding site" evidence="8">
    <location>
        <position position="282"/>
    </location>
    <ligand>
        <name>Zn(2+)</name>
        <dbReference type="ChEBI" id="CHEBI:29105"/>
        <label>2</label>
    </ligand>
</feature>
<keyword evidence="2" id="KW-0597">Phosphoprotein</keyword>
<evidence type="ECO:0000256" key="3">
    <source>
        <dbReference type="ARBA" id="ARBA00022723"/>
    </source>
</evidence>
<dbReference type="PRINTS" id="PR00113">
    <property type="entry name" value="ALKPHPHTASE"/>
</dbReference>
<feature type="binding site" evidence="8">
    <location>
        <position position="422"/>
    </location>
    <ligand>
        <name>Zn(2+)</name>
        <dbReference type="ChEBI" id="CHEBI:29105"/>
        <label>2</label>
    </ligand>
</feature>
<feature type="binding site" evidence="8">
    <location>
        <position position="146"/>
    </location>
    <ligand>
        <name>Mg(2+)</name>
        <dbReference type="ChEBI" id="CHEBI:18420"/>
    </ligand>
</feature>
<feature type="binding site" evidence="8">
    <location>
        <position position="278"/>
    </location>
    <ligand>
        <name>Zn(2+)</name>
        <dbReference type="ChEBI" id="CHEBI:29105"/>
        <label>2</label>
    </ligand>
</feature>